<dbReference type="GO" id="GO:0009055">
    <property type="term" value="F:electron transfer activity"/>
    <property type="evidence" value="ECO:0007669"/>
    <property type="project" value="InterPro"/>
</dbReference>
<dbReference type="InterPro" id="IPR001226">
    <property type="entry name" value="Flavodoxin_CS"/>
</dbReference>
<evidence type="ECO:0000313" key="2">
    <source>
        <dbReference type="EMBL" id="TBL69116.1"/>
    </source>
</evidence>
<dbReference type="Gene3D" id="3.40.50.360">
    <property type="match status" value="1"/>
</dbReference>
<evidence type="ECO:0000259" key="1">
    <source>
        <dbReference type="PROSITE" id="PS50902"/>
    </source>
</evidence>
<dbReference type="OrthoDB" id="9806505at2"/>
<name>A0A4Q9DDD8_9BACL</name>
<dbReference type="PANTHER" id="PTHR39201:SF1">
    <property type="entry name" value="FLAVODOXIN-LIKE DOMAIN-CONTAINING PROTEIN"/>
    <property type="match status" value="1"/>
</dbReference>
<keyword evidence="3" id="KW-1185">Reference proteome</keyword>
<dbReference type="PROSITE" id="PS50902">
    <property type="entry name" value="FLAVODOXIN_LIKE"/>
    <property type="match status" value="1"/>
</dbReference>
<organism evidence="2 3">
    <name type="scientific">Paenibacillus thalictri</name>
    <dbReference type="NCBI Taxonomy" id="2527873"/>
    <lineage>
        <taxon>Bacteria</taxon>
        <taxon>Bacillati</taxon>
        <taxon>Bacillota</taxon>
        <taxon>Bacilli</taxon>
        <taxon>Bacillales</taxon>
        <taxon>Paenibacillaceae</taxon>
        <taxon>Paenibacillus</taxon>
    </lineage>
</organism>
<sequence length="187" mass="20757">MSNHTPSIPVETPPVTPKNILVVYLTRTGNTEAVAKMIHDEVGGKLVELELETPYPENYQAHVDQVSDENTRNYLPPLKTEIDDIGDYDNVFIGSPTWGMQLPPPTKSFLDKYDLSGKTVIPFNTNGGYGVGSSFDDVNERCAGCNVLEGFSVQGGRERDGILFVMEGNKETEVRSQVHAWLERILK</sequence>
<dbReference type="GO" id="GO:0010181">
    <property type="term" value="F:FMN binding"/>
    <property type="evidence" value="ECO:0007669"/>
    <property type="project" value="InterPro"/>
</dbReference>
<dbReference type="AlphaFoldDB" id="A0A4Q9DDD8"/>
<dbReference type="PROSITE" id="PS00201">
    <property type="entry name" value="FLAVODOXIN"/>
    <property type="match status" value="1"/>
</dbReference>
<dbReference type="PANTHER" id="PTHR39201">
    <property type="entry name" value="EXPORTED PROTEIN-RELATED"/>
    <property type="match status" value="1"/>
</dbReference>
<evidence type="ECO:0000313" key="3">
    <source>
        <dbReference type="Proteomes" id="UP000293142"/>
    </source>
</evidence>
<dbReference type="InterPro" id="IPR008254">
    <property type="entry name" value="Flavodoxin/NO_synth"/>
</dbReference>
<dbReference type="SUPFAM" id="SSF52218">
    <property type="entry name" value="Flavoproteins"/>
    <property type="match status" value="1"/>
</dbReference>
<dbReference type="InterPro" id="IPR029039">
    <property type="entry name" value="Flavoprotein-like_sf"/>
</dbReference>
<dbReference type="Proteomes" id="UP000293142">
    <property type="component" value="Unassembled WGS sequence"/>
</dbReference>
<comment type="caution">
    <text evidence="2">The sequence shown here is derived from an EMBL/GenBank/DDBJ whole genome shotgun (WGS) entry which is preliminary data.</text>
</comment>
<dbReference type="Pfam" id="PF12682">
    <property type="entry name" value="Flavodoxin_4"/>
    <property type="match status" value="1"/>
</dbReference>
<dbReference type="GO" id="GO:0016651">
    <property type="term" value="F:oxidoreductase activity, acting on NAD(P)H"/>
    <property type="evidence" value="ECO:0007669"/>
    <property type="project" value="UniProtKB-ARBA"/>
</dbReference>
<dbReference type="EMBL" id="SIRE01000041">
    <property type="protein sequence ID" value="TBL69116.1"/>
    <property type="molecule type" value="Genomic_DNA"/>
</dbReference>
<reference evidence="2 3" key="1">
    <citation type="submission" date="2019-02" db="EMBL/GenBank/DDBJ databases">
        <title>Paenibacillus sp. nov., isolated from surface-sterilized tissue of Thalictrum simplex L.</title>
        <authorList>
            <person name="Tuo L."/>
        </authorList>
    </citation>
    <scope>NUCLEOTIDE SEQUENCE [LARGE SCALE GENOMIC DNA]</scope>
    <source>
        <strain evidence="2 3">N2SHLJ1</strain>
    </source>
</reference>
<proteinExistence type="predicted"/>
<feature type="domain" description="Flavodoxin-like" evidence="1">
    <location>
        <begin position="20"/>
        <end position="186"/>
    </location>
</feature>
<gene>
    <name evidence="2" type="ORF">EYB31_36935</name>
</gene>
<protein>
    <submittedName>
        <fullName evidence="2">Flavodoxin</fullName>
    </submittedName>
</protein>
<accession>A0A4Q9DDD8</accession>